<evidence type="ECO:0008006" key="5">
    <source>
        <dbReference type="Google" id="ProtNLM"/>
    </source>
</evidence>
<evidence type="ECO:0000256" key="2">
    <source>
        <dbReference type="ARBA" id="ARBA00022737"/>
    </source>
</evidence>
<dbReference type="InterPro" id="IPR003591">
    <property type="entry name" value="Leu-rich_rpt_typical-subtyp"/>
</dbReference>
<reference evidence="3" key="2">
    <citation type="submission" date="2025-08" db="UniProtKB">
        <authorList>
            <consortium name="Ensembl"/>
        </authorList>
    </citation>
    <scope>IDENTIFICATION</scope>
</reference>
<reference evidence="3" key="1">
    <citation type="submission" date="2009-12" db="EMBL/GenBank/DDBJ databases">
        <title>The Genome Sequence of Anolis carolinensis (Green Anole Lizard).</title>
        <authorList>
            <consortium name="The Genome Sequencing Platform"/>
            <person name="Di Palma F."/>
            <person name="Alfoldi J."/>
            <person name="Heiman D."/>
            <person name="Young S."/>
            <person name="Grabherr M."/>
            <person name="Johnson J."/>
            <person name="Lander E.S."/>
            <person name="Lindblad-Toh K."/>
        </authorList>
    </citation>
    <scope>NUCLEOTIDE SEQUENCE [LARGE SCALE GENOMIC DNA]</scope>
    <source>
        <strain evidence="3">JBL SC #1</strain>
    </source>
</reference>
<evidence type="ECO:0000313" key="4">
    <source>
        <dbReference type="Proteomes" id="UP000001646"/>
    </source>
</evidence>
<dbReference type="PANTHER" id="PTHR24369:SF211">
    <property type="entry name" value="LEUCINE-RICH REPEAT-CONTAINING PROTEIN 15-LIKE"/>
    <property type="match status" value="1"/>
</dbReference>
<dbReference type="GeneTree" id="ENSGT00940000158505"/>
<dbReference type="PRINTS" id="PR00019">
    <property type="entry name" value="LEURICHRPT"/>
</dbReference>
<dbReference type="PROSITE" id="PS51450">
    <property type="entry name" value="LRR"/>
    <property type="match status" value="2"/>
</dbReference>
<keyword evidence="1" id="KW-0433">Leucine-rich repeat</keyword>
<dbReference type="InterPro" id="IPR001611">
    <property type="entry name" value="Leu-rich_rpt"/>
</dbReference>
<sequence length="241" mass="26726">MRSSRWLLECRGLGALPCPPATSPNVTEFVCSSPSLSDFPSGFPKETRSISVEFTNISIISVDAFRALPHLRELHLSNNRLKTLPNSLWRNHPALTALDLTNNLLKDLPLGLFGLARLQGLNLEGNGMRSVAEDAFRTVPELRFLFLQNNSLEALPRKVFAPLESLEVLDLSHNRLSALEPPFSKHVAESGLDLAGNPWVCDCRSGCDIARRVRIWLMLNPGSKLQVDRPLSKRSPSSPKI</sequence>
<proteinExistence type="predicted"/>
<reference evidence="3" key="3">
    <citation type="submission" date="2025-09" db="UniProtKB">
        <authorList>
            <consortium name="Ensembl"/>
        </authorList>
    </citation>
    <scope>IDENTIFICATION</scope>
</reference>
<dbReference type="SMART" id="SM00364">
    <property type="entry name" value="LRR_BAC"/>
    <property type="match status" value="4"/>
</dbReference>
<dbReference type="SMART" id="SM00369">
    <property type="entry name" value="LRR_TYP"/>
    <property type="match status" value="5"/>
</dbReference>
<keyword evidence="4" id="KW-1185">Reference proteome</keyword>
<keyword evidence="2" id="KW-0677">Repeat</keyword>
<organism evidence="3 4">
    <name type="scientific">Anolis carolinensis</name>
    <name type="common">Green anole</name>
    <name type="synonym">American chameleon</name>
    <dbReference type="NCBI Taxonomy" id="28377"/>
    <lineage>
        <taxon>Eukaryota</taxon>
        <taxon>Metazoa</taxon>
        <taxon>Chordata</taxon>
        <taxon>Craniata</taxon>
        <taxon>Vertebrata</taxon>
        <taxon>Euteleostomi</taxon>
        <taxon>Lepidosauria</taxon>
        <taxon>Squamata</taxon>
        <taxon>Bifurcata</taxon>
        <taxon>Unidentata</taxon>
        <taxon>Episquamata</taxon>
        <taxon>Toxicofera</taxon>
        <taxon>Iguania</taxon>
        <taxon>Dactyloidae</taxon>
        <taxon>Anolis</taxon>
    </lineage>
</organism>
<dbReference type="Gene3D" id="3.80.10.10">
    <property type="entry name" value="Ribonuclease Inhibitor"/>
    <property type="match status" value="2"/>
</dbReference>
<evidence type="ECO:0000313" key="3">
    <source>
        <dbReference type="Ensembl" id="ENSACAP00000037792.1"/>
    </source>
</evidence>
<dbReference type="InterPro" id="IPR050541">
    <property type="entry name" value="LRR_TM_domain-containing"/>
</dbReference>
<dbReference type="InParanoid" id="A0A803TRF2"/>
<accession>A0A803TRF2</accession>
<dbReference type="SUPFAM" id="SSF52058">
    <property type="entry name" value="L domain-like"/>
    <property type="match status" value="1"/>
</dbReference>
<dbReference type="Pfam" id="PF13855">
    <property type="entry name" value="LRR_8"/>
    <property type="match status" value="1"/>
</dbReference>
<evidence type="ECO:0000256" key="1">
    <source>
        <dbReference type="ARBA" id="ARBA00022614"/>
    </source>
</evidence>
<dbReference type="Proteomes" id="UP000001646">
    <property type="component" value="Unplaced"/>
</dbReference>
<dbReference type="Ensembl" id="ENSACAT00000052730.1">
    <property type="protein sequence ID" value="ENSACAP00000037792.1"/>
    <property type="gene ID" value="ENSACAG00000036957.1"/>
</dbReference>
<dbReference type="InterPro" id="IPR032675">
    <property type="entry name" value="LRR_dom_sf"/>
</dbReference>
<dbReference type="Pfam" id="PF00560">
    <property type="entry name" value="LRR_1"/>
    <property type="match status" value="2"/>
</dbReference>
<protein>
    <recommendedName>
        <fullName evidence="5">LRRCT domain-containing protein</fullName>
    </recommendedName>
</protein>
<dbReference type="AlphaFoldDB" id="A0A803TRF2"/>
<dbReference type="PANTHER" id="PTHR24369">
    <property type="entry name" value="ANTIGEN BSP, PUTATIVE-RELATED"/>
    <property type="match status" value="1"/>
</dbReference>
<name>A0A803TRF2_ANOCA</name>